<dbReference type="CDD" id="cd00063">
    <property type="entry name" value="FN3"/>
    <property type="match status" value="1"/>
</dbReference>
<evidence type="ECO:0000313" key="3">
    <source>
        <dbReference type="Ensembl" id="ENSCPGP00000000343.1"/>
    </source>
</evidence>
<accession>A0A8C3J054</accession>
<evidence type="ECO:0000313" key="4">
    <source>
        <dbReference type="Proteomes" id="UP000694419"/>
    </source>
</evidence>
<feature type="compositionally biased region" description="Polar residues" evidence="1">
    <location>
        <begin position="380"/>
        <end position="391"/>
    </location>
</feature>
<dbReference type="Gene3D" id="2.60.40.10">
    <property type="entry name" value="Immunoglobulins"/>
    <property type="match status" value="2"/>
</dbReference>
<dbReference type="PRINTS" id="PR01777">
    <property type="entry name" value="INTERFERONGR"/>
</dbReference>
<feature type="domain" description="Fibronectin type-III" evidence="2">
    <location>
        <begin position="21"/>
        <end position="112"/>
    </location>
</feature>
<dbReference type="PANTHER" id="PTHR20859">
    <property type="entry name" value="INTERFERON/INTERLEUKIN RECEPTOR"/>
    <property type="match status" value="1"/>
</dbReference>
<dbReference type="Ensembl" id="ENSCPGT00000000381.1">
    <property type="protein sequence ID" value="ENSCPGP00000000343.1"/>
    <property type="gene ID" value="ENSCPGG00000000273.1"/>
</dbReference>
<dbReference type="InterPro" id="IPR013783">
    <property type="entry name" value="Ig-like_fold"/>
</dbReference>
<dbReference type="Proteomes" id="UP000694419">
    <property type="component" value="Unplaced"/>
</dbReference>
<dbReference type="InterPro" id="IPR008355">
    <property type="entry name" value="Interferon_gamma_rcpt_asu"/>
</dbReference>
<dbReference type="PANTHER" id="PTHR20859:SF5">
    <property type="entry name" value="INTERFERON GAMMA RECEPTOR 1"/>
    <property type="match status" value="1"/>
</dbReference>
<protein>
    <recommendedName>
        <fullName evidence="2">Fibronectin type-III domain-containing protein</fullName>
    </recommendedName>
</protein>
<reference evidence="3" key="1">
    <citation type="submission" date="2025-08" db="UniProtKB">
        <authorList>
            <consortium name="Ensembl"/>
        </authorList>
    </citation>
    <scope>IDENTIFICATION</scope>
</reference>
<dbReference type="InterPro" id="IPR050650">
    <property type="entry name" value="Type-II_Cytokine-TF_Rcpt"/>
</dbReference>
<dbReference type="GO" id="GO:0004896">
    <property type="term" value="F:cytokine receptor activity"/>
    <property type="evidence" value="ECO:0007669"/>
    <property type="project" value="InterPro"/>
</dbReference>
<organism evidence="3 4">
    <name type="scientific">Calidris pygmaea</name>
    <name type="common">Spoon-billed sandpiper</name>
    <dbReference type="NCBI Taxonomy" id="425635"/>
    <lineage>
        <taxon>Eukaryota</taxon>
        <taxon>Metazoa</taxon>
        <taxon>Chordata</taxon>
        <taxon>Craniata</taxon>
        <taxon>Vertebrata</taxon>
        <taxon>Euteleostomi</taxon>
        <taxon>Archelosauria</taxon>
        <taxon>Archosauria</taxon>
        <taxon>Dinosauria</taxon>
        <taxon>Saurischia</taxon>
        <taxon>Theropoda</taxon>
        <taxon>Coelurosauria</taxon>
        <taxon>Aves</taxon>
        <taxon>Neognathae</taxon>
        <taxon>Neoaves</taxon>
        <taxon>Charadriiformes</taxon>
        <taxon>Scolopacidae</taxon>
        <taxon>Calidris</taxon>
    </lineage>
</organism>
<proteinExistence type="predicted"/>
<dbReference type="GO" id="GO:0005886">
    <property type="term" value="C:plasma membrane"/>
    <property type="evidence" value="ECO:0007669"/>
    <property type="project" value="TreeGrafter"/>
</dbReference>
<reference evidence="3" key="2">
    <citation type="submission" date="2025-09" db="UniProtKB">
        <authorList>
            <consortium name="Ensembl"/>
        </authorList>
    </citation>
    <scope>IDENTIFICATION</scope>
</reference>
<feature type="compositionally biased region" description="Polar residues" evidence="1">
    <location>
        <begin position="325"/>
        <end position="335"/>
    </location>
</feature>
<sequence length="439" mass="49219">DYISLYIRTLTAVVIPAEVFATEMAAIVLPSPTQIKVISENFKTILHWQYPSVPETPRFIVEIKPYNLGSYKVVSTCVNISTSFCDVTREIDDPFTSHWLQVKAVVGSQQSEYVETDEFILQKCGKVGPPKLNLSRHGDEIIVDIYHPEFPSVELLPWIQETYSQLMCIVTFGDKEDENKDVFFGDNCDMYKCSLNISIPAEGSTYCVLAKESFYHDLMFGDPSEESCIHVPLKQPPEQPSSKRILKLDLSMMLTVCYSWRKLKKNNIMLPKSLVSVIRNLNTESILESKSEAKYISVISFVPFQSAVSVNNDEVTSLEVEPQEETVSCENSSGGASFLPPQEAPAKAEEMSVQESTEEVPSDDEQNREVKESYFISDSSQMDVCSNSSGPEVSDKEIQQTVIPSSSLKFSGYDKPHVPLDMLIDVGEEQPVIAYRSAD</sequence>
<evidence type="ECO:0000259" key="2">
    <source>
        <dbReference type="Pfam" id="PF01108"/>
    </source>
</evidence>
<feature type="region of interest" description="Disordered" evidence="1">
    <location>
        <begin position="380"/>
        <end position="399"/>
    </location>
</feature>
<dbReference type="SUPFAM" id="SSF49265">
    <property type="entry name" value="Fibronectin type III"/>
    <property type="match status" value="2"/>
</dbReference>
<keyword evidence="4" id="KW-1185">Reference proteome</keyword>
<dbReference type="Pfam" id="PF01108">
    <property type="entry name" value="Tissue_fac"/>
    <property type="match status" value="1"/>
</dbReference>
<feature type="region of interest" description="Disordered" evidence="1">
    <location>
        <begin position="322"/>
        <end position="368"/>
    </location>
</feature>
<dbReference type="GO" id="GO:0019955">
    <property type="term" value="F:cytokine binding"/>
    <property type="evidence" value="ECO:0007669"/>
    <property type="project" value="InterPro"/>
</dbReference>
<dbReference type="InterPro" id="IPR003961">
    <property type="entry name" value="FN3_dom"/>
</dbReference>
<evidence type="ECO:0000256" key="1">
    <source>
        <dbReference type="SAM" id="MobiDB-lite"/>
    </source>
</evidence>
<dbReference type="AlphaFoldDB" id="A0A8C3J054"/>
<dbReference type="InterPro" id="IPR036116">
    <property type="entry name" value="FN3_sf"/>
</dbReference>
<name>A0A8C3J054_9CHAR</name>